<protein>
    <submittedName>
        <fullName evidence="2">CIC11C00000005992</fullName>
    </submittedName>
</protein>
<organism evidence="2 3">
    <name type="scientific">Sungouiella intermedia</name>
    <dbReference type="NCBI Taxonomy" id="45354"/>
    <lineage>
        <taxon>Eukaryota</taxon>
        <taxon>Fungi</taxon>
        <taxon>Dikarya</taxon>
        <taxon>Ascomycota</taxon>
        <taxon>Saccharomycotina</taxon>
        <taxon>Pichiomycetes</taxon>
        <taxon>Metschnikowiaceae</taxon>
        <taxon>Sungouiella</taxon>
    </lineage>
</organism>
<dbReference type="EMBL" id="LT635765">
    <property type="protein sequence ID" value="SGZ51192.1"/>
    <property type="molecule type" value="Genomic_DNA"/>
</dbReference>
<evidence type="ECO:0000256" key="1">
    <source>
        <dbReference type="SAM" id="MobiDB-lite"/>
    </source>
</evidence>
<name>A0A1L0D5B5_9ASCO</name>
<proteinExistence type="predicted"/>
<dbReference type="Proteomes" id="UP000182259">
    <property type="component" value="Chromosome II"/>
</dbReference>
<evidence type="ECO:0000313" key="3">
    <source>
        <dbReference type="Proteomes" id="UP000182259"/>
    </source>
</evidence>
<reference evidence="3" key="1">
    <citation type="submission" date="2016-10" db="EMBL/GenBank/DDBJ databases">
        <authorList>
            <person name="Geijer C."/>
            <person name="Jareborg N."/>
            <person name="Dainat J."/>
        </authorList>
    </citation>
    <scope>NUCLEOTIDE SEQUENCE [LARGE SCALE GENOMIC DNA]</scope>
    <source>
        <strain evidence="3">PYCC 4715</strain>
    </source>
</reference>
<sequence length="172" mass="19481">MSLLLPYSFPKAVSEEPDSTLSKDVQISKNLEVEREWVKVSPTQTSEPYVKTFSNANTPESIIIPVDDPLDEILAGSQEEILEYSMDLPFSKKPVPKLNKMPSNQLLIRKRSRSVLEPLNQRQLDNSSNTTVYSGMNKTPTRNPVRVVSSSLKNRVCVSLQLHRKEPLLCRN</sequence>
<dbReference type="AlphaFoldDB" id="A0A1L0D5B5"/>
<evidence type="ECO:0000313" key="2">
    <source>
        <dbReference type="EMBL" id="SGZ51192.1"/>
    </source>
</evidence>
<accession>A0A1L0D5B5</accession>
<gene>
    <name evidence="2" type="ORF">SAMEA4029009_CIC11G00000005992</name>
</gene>
<feature type="region of interest" description="Disordered" evidence="1">
    <location>
        <begin position="125"/>
        <end position="144"/>
    </location>
</feature>